<feature type="compositionally biased region" description="Basic residues" evidence="1">
    <location>
        <begin position="1"/>
        <end position="11"/>
    </location>
</feature>
<evidence type="ECO:0000256" key="1">
    <source>
        <dbReference type="SAM" id="MobiDB-lite"/>
    </source>
</evidence>
<gene>
    <name evidence="3" type="ORF">Zm00014a_005471</name>
</gene>
<evidence type="ECO:0000313" key="3">
    <source>
        <dbReference type="EMBL" id="PWZ38073.1"/>
    </source>
</evidence>
<reference evidence="3" key="1">
    <citation type="journal article" date="2018" name="Nat. Genet.">
        <title>Extensive intraspecific gene order and gene structural variations between Mo17 and other maize genomes.</title>
        <authorList>
            <person name="Sun S."/>
            <person name="Zhou Y."/>
            <person name="Chen J."/>
            <person name="Shi J."/>
            <person name="Zhao H."/>
            <person name="Zhao H."/>
            <person name="Song W."/>
            <person name="Zhang M."/>
            <person name="Cui Y."/>
            <person name="Dong X."/>
            <person name="Liu H."/>
            <person name="Ma X."/>
            <person name="Jiao Y."/>
            <person name="Wang B."/>
            <person name="Wei X."/>
            <person name="Stein J.C."/>
            <person name="Glaubitz J.C."/>
            <person name="Lu F."/>
            <person name="Yu G."/>
            <person name="Liang C."/>
            <person name="Fengler K."/>
            <person name="Li B."/>
            <person name="Rafalski A."/>
            <person name="Schnable P.S."/>
            <person name="Ware D.H."/>
            <person name="Buckler E.S."/>
            <person name="Lai J."/>
        </authorList>
    </citation>
    <scope>NUCLEOTIDE SEQUENCE [LARGE SCALE GENOMIC DNA]</scope>
    <source>
        <tissue evidence="3">Seedling</tissue>
    </source>
</reference>
<feature type="region of interest" description="Disordered" evidence="1">
    <location>
        <begin position="76"/>
        <end position="146"/>
    </location>
</feature>
<dbReference type="PROSITE" id="PS00028">
    <property type="entry name" value="ZINC_FINGER_C2H2_1"/>
    <property type="match status" value="1"/>
</dbReference>
<dbReference type="AlphaFoldDB" id="A0A3L6FUC4"/>
<organism evidence="3">
    <name type="scientific">Zea mays</name>
    <name type="common">Maize</name>
    <dbReference type="NCBI Taxonomy" id="4577"/>
    <lineage>
        <taxon>Eukaryota</taxon>
        <taxon>Viridiplantae</taxon>
        <taxon>Streptophyta</taxon>
        <taxon>Embryophyta</taxon>
        <taxon>Tracheophyta</taxon>
        <taxon>Spermatophyta</taxon>
        <taxon>Magnoliopsida</taxon>
        <taxon>Liliopsida</taxon>
        <taxon>Poales</taxon>
        <taxon>Poaceae</taxon>
        <taxon>PACMAD clade</taxon>
        <taxon>Panicoideae</taxon>
        <taxon>Andropogonodae</taxon>
        <taxon>Andropogoneae</taxon>
        <taxon>Tripsacinae</taxon>
        <taxon>Zea</taxon>
    </lineage>
</organism>
<accession>A0A3L6FUC4</accession>
<dbReference type="Proteomes" id="UP000251960">
    <property type="component" value="Chromosome 2"/>
</dbReference>
<feature type="domain" description="C2H2-type" evidence="2">
    <location>
        <begin position="468"/>
        <end position="491"/>
    </location>
</feature>
<comment type="caution">
    <text evidence="3">The sequence shown here is derived from an EMBL/GenBank/DDBJ whole genome shotgun (WGS) entry which is preliminary data.</text>
</comment>
<feature type="compositionally biased region" description="Basic and acidic residues" evidence="1">
    <location>
        <begin position="12"/>
        <end position="26"/>
    </location>
</feature>
<evidence type="ECO:0000259" key="2">
    <source>
        <dbReference type="PROSITE" id="PS00028"/>
    </source>
</evidence>
<proteinExistence type="predicted"/>
<protein>
    <recommendedName>
        <fullName evidence="2">C2H2-type domain-containing protein</fullName>
    </recommendedName>
</protein>
<dbReference type="InterPro" id="IPR013087">
    <property type="entry name" value="Znf_C2H2_type"/>
</dbReference>
<name>A0A3L6FUC4_MAIZE</name>
<feature type="region of interest" description="Disordered" evidence="1">
    <location>
        <begin position="1"/>
        <end position="26"/>
    </location>
</feature>
<sequence length="503" mass="56255">MARRKNRLPRRLPKDGADRLPRQLPEDGDKFHQWLVRVGADMVARLCSGIMVPVRYIMEMLRQRLLHGEPRPIGPIPITDGAADEQRAPGSGVQHYRGRGRNPNNYHAIKPERLDPHRHRSAPAPGPTNPMTDEAEGSHTATAGTHNWESVIYNSNIRKRVLRKHRNKRNKLGSDNQVLLQLAHLTTESQMSCKDYLGSSNSTPTRSNQSLKQELLVQALSFLLNSTIQLGSAGVEIQSLAFKCSIWFRHANSRLYKPAICMQHDAEELVEAREEPRRYAAKSSVGSEAPAAAAAASCAHWSCSWSTASACPVHVFCCHNRIKEAVHAYSFNGFLNNLPWACGDNSDRDLVIGERAHELPGTVPHLVVGATLMAVVDLVLPQGQSPKLGGTGGCFSRGGIAACGRVDIPIDVQSQYSRYVTLSGQLNSKSVICHMCFFELQLYNHSKVLRREIMWHCHKQHKIPGFKCNYNGCEVRVRKEDDLKLHRHFCHGLELQGTEYEQE</sequence>
<dbReference type="EMBL" id="NCVQ01000003">
    <property type="protein sequence ID" value="PWZ38073.1"/>
    <property type="molecule type" value="Genomic_DNA"/>
</dbReference>